<dbReference type="SUPFAM" id="SSF47384">
    <property type="entry name" value="Homodimeric domain of signal transducing histidine kinase"/>
    <property type="match status" value="1"/>
</dbReference>
<dbReference type="InterPro" id="IPR004358">
    <property type="entry name" value="Sig_transdc_His_kin-like_C"/>
</dbReference>
<gene>
    <name evidence="15" type="ORF">ACFYG5_07360</name>
</gene>
<evidence type="ECO:0000256" key="6">
    <source>
        <dbReference type="ARBA" id="ARBA00022777"/>
    </source>
</evidence>
<feature type="domain" description="PAS" evidence="13">
    <location>
        <begin position="296"/>
        <end position="369"/>
    </location>
</feature>
<feature type="domain" description="Response regulatory" evidence="12">
    <location>
        <begin position="808"/>
        <end position="922"/>
    </location>
</feature>
<dbReference type="InterPro" id="IPR036890">
    <property type="entry name" value="HATPase_C_sf"/>
</dbReference>
<evidence type="ECO:0000259" key="13">
    <source>
        <dbReference type="PROSITE" id="PS50112"/>
    </source>
</evidence>
<comment type="catalytic activity">
    <reaction evidence="1">
        <text>ATP + protein L-histidine = ADP + protein N-phospho-L-histidine.</text>
        <dbReference type="EC" id="2.7.13.3"/>
    </reaction>
</comment>
<feature type="domain" description="Histidine kinase" evidence="11">
    <location>
        <begin position="562"/>
        <end position="787"/>
    </location>
</feature>
<evidence type="ECO:0000256" key="1">
    <source>
        <dbReference type="ARBA" id="ARBA00000085"/>
    </source>
</evidence>
<dbReference type="InterPro" id="IPR003661">
    <property type="entry name" value="HisK_dim/P_dom"/>
</dbReference>
<evidence type="ECO:0000256" key="4">
    <source>
        <dbReference type="ARBA" id="ARBA00022679"/>
    </source>
</evidence>
<dbReference type="SMART" id="SM00091">
    <property type="entry name" value="PAS"/>
    <property type="match status" value="4"/>
</dbReference>
<evidence type="ECO:0000256" key="10">
    <source>
        <dbReference type="SAM" id="MobiDB-lite"/>
    </source>
</evidence>
<organism evidence="15">
    <name type="scientific">Rhodanobacter sp. FW102-FHT14D07</name>
    <dbReference type="NCBI Taxonomy" id="3351462"/>
    <lineage>
        <taxon>Bacteria</taxon>
        <taxon>Pseudomonadati</taxon>
        <taxon>Pseudomonadota</taxon>
        <taxon>Gammaproteobacteria</taxon>
        <taxon>Lysobacterales</taxon>
        <taxon>Rhodanobacteraceae</taxon>
        <taxon>Rhodanobacter</taxon>
    </lineage>
</organism>
<dbReference type="InterPro" id="IPR011006">
    <property type="entry name" value="CheY-like_superfamily"/>
</dbReference>
<dbReference type="NCBIfam" id="TIGR00229">
    <property type="entry name" value="sensory_box"/>
    <property type="match status" value="3"/>
</dbReference>
<keyword evidence="7" id="KW-0067">ATP-binding</keyword>
<dbReference type="PROSITE" id="PS50110">
    <property type="entry name" value="RESPONSE_REGULATORY"/>
    <property type="match status" value="1"/>
</dbReference>
<dbReference type="Gene3D" id="3.40.50.2300">
    <property type="match status" value="1"/>
</dbReference>
<dbReference type="InterPro" id="IPR001789">
    <property type="entry name" value="Sig_transdc_resp-reg_receiver"/>
</dbReference>
<dbReference type="GO" id="GO:0006355">
    <property type="term" value="P:regulation of DNA-templated transcription"/>
    <property type="evidence" value="ECO:0007669"/>
    <property type="project" value="InterPro"/>
</dbReference>
<evidence type="ECO:0000256" key="5">
    <source>
        <dbReference type="ARBA" id="ARBA00022741"/>
    </source>
</evidence>
<evidence type="ECO:0000256" key="9">
    <source>
        <dbReference type="PROSITE-ProRule" id="PRU00169"/>
    </source>
</evidence>
<evidence type="ECO:0000256" key="2">
    <source>
        <dbReference type="ARBA" id="ARBA00012438"/>
    </source>
</evidence>
<dbReference type="Pfam" id="PF13426">
    <property type="entry name" value="PAS_9"/>
    <property type="match status" value="1"/>
</dbReference>
<dbReference type="SMART" id="SM00388">
    <property type="entry name" value="HisKA"/>
    <property type="match status" value="1"/>
</dbReference>
<dbReference type="RefSeq" id="WP_395118444.1">
    <property type="nucleotide sequence ID" value="NZ_CP170721.1"/>
</dbReference>
<feature type="modified residue" description="4-aspartylphosphate" evidence="9">
    <location>
        <position position="858"/>
    </location>
</feature>
<dbReference type="Pfam" id="PF00989">
    <property type="entry name" value="PAS"/>
    <property type="match status" value="2"/>
</dbReference>
<dbReference type="Pfam" id="PF00072">
    <property type="entry name" value="Response_reg"/>
    <property type="match status" value="1"/>
</dbReference>
<dbReference type="PROSITE" id="PS50112">
    <property type="entry name" value="PAS"/>
    <property type="match status" value="3"/>
</dbReference>
<dbReference type="InterPro" id="IPR003594">
    <property type="entry name" value="HATPase_dom"/>
</dbReference>
<dbReference type="SUPFAM" id="SSF55785">
    <property type="entry name" value="PYP-like sensor domain (PAS domain)"/>
    <property type="match status" value="4"/>
</dbReference>
<keyword evidence="4" id="KW-0808">Transferase</keyword>
<dbReference type="SMART" id="SM00448">
    <property type="entry name" value="REC"/>
    <property type="match status" value="1"/>
</dbReference>
<proteinExistence type="predicted"/>
<keyword evidence="3 9" id="KW-0597">Phosphoprotein</keyword>
<dbReference type="SUPFAM" id="SSF52172">
    <property type="entry name" value="CheY-like"/>
    <property type="match status" value="1"/>
</dbReference>
<feature type="domain" description="PAS" evidence="13">
    <location>
        <begin position="27"/>
        <end position="74"/>
    </location>
</feature>
<dbReference type="GO" id="GO:0000155">
    <property type="term" value="F:phosphorelay sensor kinase activity"/>
    <property type="evidence" value="ECO:0007669"/>
    <property type="project" value="InterPro"/>
</dbReference>
<dbReference type="Pfam" id="PF00512">
    <property type="entry name" value="HisKA"/>
    <property type="match status" value="1"/>
</dbReference>
<accession>A0AB74UZ18</accession>
<dbReference type="Gene3D" id="1.10.287.130">
    <property type="match status" value="1"/>
</dbReference>
<sequence>MADSTSPPHAAGHGGDRKGMSDAEDFFEHAAVGMRLVAADGTILRANQAELDLLGYRRDEYVGHNLADFDADDDNLCALLARVRAGESVDKRPARLIGGDGRVRQVQISSSGRFERGQFVHSRCITIDVKEQNSRQRATAERGRLSQQLLQALPIAVHGTDAGGAITFFNEAAVELAGRRPMPGEKWCLFARLFQADGAPLPHEQCAMARAVREARAIHGDIALAQRADGRRIAFAAYSTPLFDGGVLTGAVNMLVDIPDPREAGQASKDLNNHLKRRMAERTRVAEAGMAGVSRSERYFQLLVSNVTDYAIFMLDPRGIITNWNTGAERIKGYRAEEIIGQHFSCFYPPEERSRGTPQTALETARREGHYVAEGWRVRKDGSRFWASVVIDPIYDDGVLVGYAKITRDISRRRQAETALAESDQLARGIIDSALDGFAQLDGAGRIVRWNPQAEAMFGWSRAEARGKPLATLVGPPGHPERLLADLEPSPARGARRGATRQSEMVNRVGETIPVELSVSSLSLHGESRTNVFIRDLSEKIRIEAQLRQAQKMEAVGQLTGGLAHDFNNLLQGIIGSLDLIQLHASSGDAATLQRFVQGALNSANRAAATTHRLLAFSRRQPLDPRPVAANPLIASMEELLQRTLGEAVTLRFELADDLWLTLCDPNQLESALLNLTINARDAMPDGGDLLIRSSNLDAGSIESGNWLEADSGQYICIEVVDNGTGMAPEVLEHAFEPFFTTKPTGRGTGLGLSMVYGFARQSNGYCDIRSAAGEGTSIKLYLPRHVELARPGHDQAEATPRPSNGEVVLVVEDEQVVRQVVVEVLHQLGYAVLEAPDADAALAALESHGHLHMLISDISLPGMSGRSLADTLRARQPELKVLLMTGYAADTASSKGFAAGMELITKPFTVSALAERLRRMLGDVTDGDDAN</sequence>
<evidence type="ECO:0000256" key="7">
    <source>
        <dbReference type="ARBA" id="ARBA00022840"/>
    </source>
</evidence>
<dbReference type="InterPro" id="IPR035965">
    <property type="entry name" value="PAS-like_dom_sf"/>
</dbReference>
<dbReference type="SMART" id="SM00387">
    <property type="entry name" value="HATPase_c"/>
    <property type="match status" value="1"/>
</dbReference>
<dbReference type="CDD" id="cd00130">
    <property type="entry name" value="PAS"/>
    <property type="match status" value="3"/>
</dbReference>
<dbReference type="Gene3D" id="3.30.450.20">
    <property type="entry name" value="PAS domain"/>
    <property type="match status" value="4"/>
</dbReference>
<dbReference type="PANTHER" id="PTHR43065:SF49">
    <property type="entry name" value="HISTIDINE KINASE"/>
    <property type="match status" value="1"/>
</dbReference>
<evidence type="ECO:0000313" key="15">
    <source>
        <dbReference type="EMBL" id="XIA19932.1"/>
    </source>
</evidence>
<feature type="domain" description="PAC" evidence="14">
    <location>
        <begin position="371"/>
        <end position="422"/>
    </location>
</feature>
<dbReference type="PROSITE" id="PS50109">
    <property type="entry name" value="HIS_KIN"/>
    <property type="match status" value="1"/>
</dbReference>
<keyword evidence="5" id="KW-0547">Nucleotide-binding</keyword>
<dbReference type="InterPro" id="IPR000014">
    <property type="entry name" value="PAS"/>
</dbReference>
<feature type="region of interest" description="Disordered" evidence="10">
    <location>
        <begin position="1"/>
        <end position="20"/>
    </location>
</feature>
<protein>
    <recommendedName>
        <fullName evidence="2">histidine kinase</fullName>
        <ecNumber evidence="2">2.7.13.3</ecNumber>
    </recommendedName>
</protein>
<reference evidence="15" key="1">
    <citation type="submission" date="2024-10" db="EMBL/GenBank/DDBJ databases">
        <authorList>
            <person name="Lesea H.P."/>
            <person name="Kuehl J.V."/>
            <person name="Chandonia J.-M."/>
        </authorList>
    </citation>
    <scope>NUCLEOTIDE SEQUENCE</scope>
    <source>
        <strain evidence="15">FW102-FHT14D07</strain>
    </source>
</reference>
<dbReference type="InterPro" id="IPR013767">
    <property type="entry name" value="PAS_fold"/>
</dbReference>
<dbReference type="AlphaFoldDB" id="A0AB74UZ18"/>
<name>A0AB74UZ18_9GAMM</name>
<dbReference type="Gene3D" id="3.30.565.10">
    <property type="entry name" value="Histidine kinase-like ATPase, C-terminal domain"/>
    <property type="match status" value="1"/>
</dbReference>
<dbReference type="SUPFAM" id="SSF55874">
    <property type="entry name" value="ATPase domain of HSP90 chaperone/DNA topoisomerase II/histidine kinase"/>
    <property type="match status" value="1"/>
</dbReference>
<dbReference type="PROSITE" id="PS50113">
    <property type="entry name" value="PAC"/>
    <property type="match status" value="1"/>
</dbReference>
<evidence type="ECO:0000256" key="8">
    <source>
        <dbReference type="ARBA" id="ARBA00023012"/>
    </source>
</evidence>
<keyword evidence="6" id="KW-0418">Kinase</keyword>
<dbReference type="EC" id="2.7.13.3" evidence="2"/>
<dbReference type="GO" id="GO:0005524">
    <property type="term" value="F:ATP binding"/>
    <property type="evidence" value="ECO:0007669"/>
    <property type="project" value="UniProtKB-KW"/>
</dbReference>
<dbReference type="Pfam" id="PF13188">
    <property type="entry name" value="PAS_8"/>
    <property type="match status" value="1"/>
</dbReference>
<evidence type="ECO:0000259" key="14">
    <source>
        <dbReference type="PROSITE" id="PS50113"/>
    </source>
</evidence>
<evidence type="ECO:0000259" key="11">
    <source>
        <dbReference type="PROSITE" id="PS50109"/>
    </source>
</evidence>
<evidence type="ECO:0000259" key="12">
    <source>
        <dbReference type="PROSITE" id="PS50110"/>
    </source>
</evidence>
<dbReference type="PRINTS" id="PR00344">
    <property type="entry name" value="BCTRLSENSOR"/>
</dbReference>
<dbReference type="InterPro" id="IPR005467">
    <property type="entry name" value="His_kinase_dom"/>
</dbReference>
<evidence type="ECO:0000256" key="3">
    <source>
        <dbReference type="ARBA" id="ARBA00022553"/>
    </source>
</evidence>
<dbReference type="CDD" id="cd00082">
    <property type="entry name" value="HisKA"/>
    <property type="match status" value="1"/>
</dbReference>
<dbReference type="InterPro" id="IPR036097">
    <property type="entry name" value="HisK_dim/P_sf"/>
</dbReference>
<dbReference type="EMBL" id="CP170721">
    <property type="protein sequence ID" value="XIA19932.1"/>
    <property type="molecule type" value="Genomic_DNA"/>
</dbReference>
<keyword evidence="8" id="KW-0902">Two-component regulatory system</keyword>
<dbReference type="InterPro" id="IPR000700">
    <property type="entry name" value="PAS-assoc_C"/>
</dbReference>
<dbReference type="Pfam" id="PF02518">
    <property type="entry name" value="HATPase_c"/>
    <property type="match status" value="1"/>
</dbReference>
<dbReference type="PANTHER" id="PTHR43065">
    <property type="entry name" value="SENSOR HISTIDINE KINASE"/>
    <property type="match status" value="1"/>
</dbReference>
<feature type="domain" description="PAS" evidence="13">
    <location>
        <begin position="423"/>
        <end position="476"/>
    </location>
</feature>